<feature type="transmembrane region" description="Helical" evidence="5">
    <location>
        <begin position="175"/>
        <end position="203"/>
    </location>
</feature>
<keyword evidence="2 5" id="KW-0812">Transmembrane</keyword>
<comment type="caution">
    <text evidence="7">The sequence shown here is derived from an EMBL/GenBank/DDBJ whole genome shotgun (WGS) entry which is preliminary data.</text>
</comment>
<feature type="transmembrane region" description="Helical" evidence="5">
    <location>
        <begin position="20"/>
        <end position="49"/>
    </location>
</feature>
<proteinExistence type="predicted"/>
<dbReference type="AlphaFoldDB" id="A0A8S1E4W5"/>
<evidence type="ECO:0000259" key="6">
    <source>
        <dbReference type="PROSITE" id="PS50262"/>
    </source>
</evidence>
<name>A0A8S1E4W5_9PELO</name>
<feature type="transmembrane region" description="Helical" evidence="5">
    <location>
        <begin position="233"/>
        <end position="257"/>
    </location>
</feature>
<dbReference type="GO" id="GO:0016020">
    <property type="term" value="C:membrane"/>
    <property type="evidence" value="ECO:0007669"/>
    <property type="project" value="UniProtKB-SubCell"/>
</dbReference>
<comment type="subcellular location">
    <subcellularLocation>
        <location evidence="1">Membrane</location>
    </subcellularLocation>
</comment>
<keyword evidence="3 5" id="KW-1133">Transmembrane helix</keyword>
<dbReference type="EMBL" id="CADEPM010000001">
    <property type="protein sequence ID" value="CAB3396494.1"/>
    <property type="molecule type" value="Genomic_DNA"/>
</dbReference>
<dbReference type="PROSITE" id="PS50262">
    <property type="entry name" value="G_PROTEIN_RECEP_F1_2"/>
    <property type="match status" value="1"/>
</dbReference>
<feature type="transmembrane region" description="Helical" evidence="5">
    <location>
        <begin position="61"/>
        <end position="84"/>
    </location>
</feature>
<dbReference type="PANTHER" id="PTHR46895:SF8">
    <property type="entry name" value="G-PROTEIN COUPLED RECEPTORS FAMILY 1 PROFILE DOMAIN-CONTAINING PROTEIN"/>
    <property type="match status" value="1"/>
</dbReference>
<dbReference type="Pfam" id="PF00001">
    <property type="entry name" value="7tm_1"/>
    <property type="match status" value="1"/>
</dbReference>
<keyword evidence="4 5" id="KW-0472">Membrane</keyword>
<dbReference type="InterPro" id="IPR017452">
    <property type="entry name" value="GPCR_Rhodpsn_7TM"/>
</dbReference>
<accession>A0A8S1E4W5</accession>
<feature type="domain" description="G-protein coupled receptors family 1 profile" evidence="6">
    <location>
        <begin position="42"/>
        <end position="293"/>
    </location>
</feature>
<feature type="transmembrane region" description="Helical" evidence="5">
    <location>
        <begin position="272"/>
        <end position="295"/>
    </location>
</feature>
<evidence type="ECO:0000256" key="4">
    <source>
        <dbReference type="ARBA" id="ARBA00023136"/>
    </source>
</evidence>
<protein>
    <recommendedName>
        <fullName evidence="6">G-protein coupled receptors family 1 profile domain-containing protein</fullName>
    </recommendedName>
</protein>
<dbReference type="PANTHER" id="PTHR46895">
    <property type="entry name" value="PROTEIN CBG20548-RELATED"/>
    <property type="match status" value="1"/>
</dbReference>
<evidence type="ECO:0000256" key="1">
    <source>
        <dbReference type="ARBA" id="ARBA00004370"/>
    </source>
</evidence>
<gene>
    <name evidence="7" type="ORF">CBOVIS_LOCUS40</name>
</gene>
<dbReference type="GO" id="GO:0004930">
    <property type="term" value="F:G protein-coupled receptor activity"/>
    <property type="evidence" value="ECO:0007669"/>
    <property type="project" value="InterPro"/>
</dbReference>
<evidence type="ECO:0000313" key="7">
    <source>
        <dbReference type="EMBL" id="CAB3396494.1"/>
    </source>
</evidence>
<dbReference type="OrthoDB" id="9990906at2759"/>
<evidence type="ECO:0000256" key="3">
    <source>
        <dbReference type="ARBA" id="ARBA00022989"/>
    </source>
</evidence>
<sequence length="337" mass="38561">MNSSHGDEKLASAASSAHFYYQIIIFVNTKILIPQILFGCGGNILNLIVLLSRAMRSRTNLIFSAMAFADLFFLILHIPTVLFYTRVFMHSQWYRGLAQYVSGMTNWFSAISIWCMMYATIERVQVFRSPFRTSKRSTSPRFIAIMFLIVVGSLFLTLIHFVSPKTRAVHKISRYLVLLHMLLVVLVPLIVSAALNILLILALKQNSMPLRMLNDSHVHQSLIIARSKTERKVTIMVSVILTSFIICNAPGAIFFLFKEHDHKNFDKEPRNVMIQAVCNSLTVTGKVLNFLLFCLSSEHFRALLKKRLCYLLHWNMNRRNTYSTTATKTFSVPLSDI</sequence>
<evidence type="ECO:0000256" key="5">
    <source>
        <dbReference type="SAM" id="Phobius"/>
    </source>
</evidence>
<dbReference type="CDD" id="cd14978">
    <property type="entry name" value="7tmA_FMRFamide_R-like"/>
    <property type="match status" value="1"/>
</dbReference>
<organism evidence="7 8">
    <name type="scientific">Caenorhabditis bovis</name>
    <dbReference type="NCBI Taxonomy" id="2654633"/>
    <lineage>
        <taxon>Eukaryota</taxon>
        <taxon>Metazoa</taxon>
        <taxon>Ecdysozoa</taxon>
        <taxon>Nematoda</taxon>
        <taxon>Chromadorea</taxon>
        <taxon>Rhabditida</taxon>
        <taxon>Rhabditina</taxon>
        <taxon>Rhabditomorpha</taxon>
        <taxon>Rhabditoidea</taxon>
        <taxon>Rhabditidae</taxon>
        <taxon>Peloderinae</taxon>
        <taxon>Caenorhabditis</taxon>
    </lineage>
</organism>
<reference evidence="7 8" key="1">
    <citation type="submission" date="2020-04" db="EMBL/GenBank/DDBJ databases">
        <authorList>
            <person name="Laetsch R D."/>
            <person name="Stevens L."/>
            <person name="Kumar S."/>
            <person name="Blaxter L. M."/>
        </authorList>
    </citation>
    <scope>NUCLEOTIDE SEQUENCE [LARGE SCALE GENOMIC DNA]</scope>
</reference>
<dbReference type="InterPro" id="IPR000276">
    <property type="entry name" value="GPCR_Rhodpsn"/>
</dbReference>
<evidence type="ECO:0000256" key="2">
    <source>
        <dbReference type="ARBA" id="ARBA00022692"/>
    </source>
</evidence>
<dbReference type="SUPFAM" id="SSF81321">
    <property type="entry name" value="Family A G protein-coupled receptor-like"/>
    <property type="match status" value="1"/>
</dbReference>
<evidence type="ECO:0000313" key="8">
    <source>
        <dbReference type="Proteomes" id="UP000494206"/>
    </source>
</evidence>
<keyword evidence="8" id="KW-1185">Reference proteome</keyword>
<feature type="transmembrane region" description="Helical" evidence="5">
    <location>
        <begin position="104"/>
        <end position="121"/>
    </location>
</feature>
<dbReference type="Gene3D" id="1.20.1070.10">
    <property type="entry name" value="Rhodopsin 7-helix transmembrane proteins"/>
    <property type="match status" value="1"/>
</dbReference>
<dbReference type="PRINTS" id="PR00237">
    <property type="entry name" value="GPCRRHODOPSN"/>
</dbReference>
<dbReference type="Proteomes" id="UP000494206">
    <property type="component" value="Unassembled WGS sequence"/>
</dbReference>
<feature type="transmembrane region" description="Helical" evidence="5">
    <location>
        <begin position="142"/>
        <end position="163"/>
    </location>
</feature>